<comment type="caution">
    <text evidence="2">The sequence shown here is derived from an EMBL/GenBank/DDBJ whole genome shotgun (WGS) entry which is preliminary data.</text>
</comment>
<reference evidence="2 3" key="1">
    <citation type="submission" date="2016-08" db="EMBL/GenBank/DDBJ databases">
        <title>Genomes of anaerobic fungi encode conserved fungal cellulosomes for biomass hydrolysis.</title>
        <authorList>
            <consortium name="DOE Joint Genome Institute"/>
            <person name="Haitjema C.H."/>
            <person name="Gilmore S.P."/>
            <person name="Henske J.K."/>
            <person name="Solomon K.V."/>
            <person name="De Groot R."/>
            <person name="Kuo A."/>
            <person name="Mondo S.J."/>
            <person name="Salamov A.A."/>
            <person name="Labutti K."/>
            <person name="Zhao Z."/>
            <person name="Chiniquy J."/>
            <person name="Barry K."/>
            <person name="Brewer H.M."/>
            <person name="Purvine S.O."/>
            <person name="Wright A.T."/>
            <person name="Boxma B."/>
            <person name="Van Alen T."/>
            <person name="Hackstein J.H."/>
            <person name="Baker S.E."/>
            <person name="Grigoriev I.V."/>
            <person name="O'Malley M.A."/>
        </authorList>
    </citation>
    <scope>NUCLEOTIDE SEQUENCE [LARGE SCALE GENOMIC DNA]</scope>
    <source>
        <strain evidence="3">finn</strain>
    </source>
</reference>
<accession>A0A1Y1VDT0</accession>
<feature type="region of interest" description="Disordered" evidence="1">
    <location>
        <begin position="44"/>
        <end position="102"/>
    </location>
</feature>
<evidence type="ECO:0000313" key="3">
    <source>
        <dbReference type="Proteomes" id="UP000193719"/>
    </source>
</evidence>
<dbReference type="Proteomes" id="UP000193719">
    <property type="component" value="Unassembled WGS sequence"/>
</dbReference>
<feature type="compositionally biased region" description="Low complexity" evidence="1">
    <location>
        <begin position="71"/>
        <end position="88"/>
    </location>
</feature>
<keyword evidence="3" id="KW-1185">Reference proteome</keyword>
<dbReference type="EMBL" id="MCFH01000012">
    <property type="protein sequence ID" value="ORX53718.1"/>
    <property type="molecule type" value="Genomic_DNA"/>
</dbReference>
<evidence type="ECO:0000256" key="1">
    <source>
        <dbReference type="SAM" id="MobiDB-lite"/>
    </source>
</evidence>
<evidence type="ECO:0000313" key="2">
    <source>
        <dbReference type="EMBL" id="ORX53718.1"/>
    </source>
</evidence>
<proteinExistence type="predicted"/>
<feature type="compositionally biased region" description="Basic and acidic residues" evidence="1">
    <location>
        <begin position="44"/>
        <end position="63"/>
    </location>
</feature>
<protein>
    <submittedName>
        <fullName evidence="2">Uncharacterized protein</fullName>
    </submittedName>
</protein>
<gene>
    <name evidence="2" type="ORF">BCR36DRAFT_19741</name>
</gene>
<name>A0A1Y1VDT0_9FUNG</name>
<sequence length="102" mass="12102">MIYKNFQKDKKEINNIKEKTVTEKKNIKTSSKIYILEQKLKELTGQKTEITKSKPTRVKENTSKPKHNKKNYNNNNNSNNKRPSSFSNTEQYNKLKKPKLKE</sequence>
<dbReference type="AlphaFoldDB" id="A0A1Y1VDT0"/>
<reference evidence="2 3" key="2">
    <citation type="submission" date="2016-08" db="EMBL/GenBank/DDBJ databases">
        <title>Pervasive Adenine N6-methylation of Active Genes in Fungi.</title>
        <authorList>
            <consortium name="DOE Joint Genome Institute"/>
            <person name="Mondo S.J."/>
            <person name="Dannebaum R.O."/>
            <person name="Kuo R.C."/>
            <person name="Labutti K."/>
            <person name="Haridas S."/>
            <person name="Kuo A."/>
            <person name="Salamov A."/>
            <person name="Ahrendt S.R."/>
            <person name="Lipzen A."/>
            <person name="Sullivan W."/>
            <person name="Andreopoulos W.B."/>
            <person name="Clum A."/>
            <person name="Lindquist E."/>
            <person name="Daum C."/>
            <person name="Ramamoorthy G.K."/>
            <person name="Gryganskyi A."/>
            <person name="Culley D."/>
            <person name="Magnuson J.K."/>
            <person name="James T.Y."/>
            <person name="O'Malley M.A."/>
            <person name="Stajich J.E."/>
            <person name="Spatafora J.W."/>
            <person name="Visel A."/>
            <person name="Grigoriev I.V."/>
        </authorList>
    </citation>
    <scope>NUCLEOTIDE SEQUENCE [LARGE SCALE GENOMIC DNA]</scope>
    <source>
        <strain evidence="3">finn</strain>
    </source>
</reference>
<organism evidence="2 3">
    <name type="scientific">Piromyces finnis</name>
    <dbReference type="NCBI Taxonomy" id="1754191"/>
    <lineage>
        <taxon>Eukaryota</taxon>
        <taxon>Fungi</taxon>
        <taxon>Fungi incertae sedis</taxon>
        <taxon>Chytridiomycota</taxon>
        <taxon>Chytridiomycota incertae sedis</taxon>
        <taxon>Neocallimastigomycetes</taxon>
        <taxon>Neocallimastigales</taxon>
        <taxon>Neocallimastigaceae</taxon>
        <taxon>Piromyces</taxon>
    </lineage>
</organism>